<gene>
    <name evidence="5" type="ORF">PHYPSEUDO_012918</name>
</gene>
<keyword evidence="4" id="KW-0812">Transmembrane</keyword>
<comment type="caution">
    <text evidence="5">The sequence shown here is derived from an EMBL/GenBank/DDBJ whole genome shotgun (WGS) entry which is preliminary data.</text>
</comment>
<proteinExistence type="predicted"/>
<feature type="transmembrane region" description="Helical" evidence="4">
    <location>
        <begin position="243"/>
        <end position="266"/>
    </location>
</feature>
<dbReference type="InterPro" id="IPR050333">
    <property type="entry name" value="SLRP"/>
</dbReference>
<dbReference type="EMBL" id="JAGDFM010000064">
    <property type="protein sequence ID" value="KAG7388260.1"/>
    <property type="molecule type" value="Genomic_DNA"/>
</dbReference>
<evidence type="ECO:0000256" key="3">
    <source>
        <dbReference type="SAM" id="MobiDB-lite"/>
    </source>
</evidence>
<keyword evidence="4" id="KW-1133">Transmembrane helix</keyword>
<feature type="transmembrane region" description="Helical" evidence="4">
    <location>
        <begin position="326"/>
        <end position="346"/>
    </location>
</feature>
<keyword evidence="6" id="KW-1185">Reference proteome</keyword>
<evidence type="ECO:0000256" key="4">
    <source>
        <dbReference type="SAM" id="Phobius"/>
    </source>
</evidence>
<evidence type="ECO:0000313" key="6">
    <source>
        <dbReference type="Proteomes" id="UP000694044"/>
    </source>
</evidence>
<dbReference type="Proteomes" id="UP000694044">
    <property type="component" value="Unassembled WGS sequence"/>
</dbReference>
<dbReference type="PANTHER" id="PTHR45712:SF22">
    <property type="entry name" value="INSULIN-LIKE GROWTH FACTOR-BINDING PROTEIN COMPLEX ACID LABILE SUBUNIT"/>
    <property type="match status" value="1"/>
</dbReference>
<evidence type="ECO:0000313" key="5">
    <source>
        <dbReference type="EMBL" id="KAG7388260.1"/>
    </source>
</evidence>
<dbReference type="PANTHER" id="PTHR45712">
    <property type="entry name" value="AGAP008170-PA"/>
    <property type="match status" value="1"/>
</dbReference>
<organism evidence="5 6">
    <name type="scientific">Phytophthora pseudosyringae</name>
    <dbReference type="NCBI Taxonomy" id="221518"/>
    <lineage>
        <taxon>Eukaryota</taxon>
        <taxon>Sar</taxon>
        <taxon>Stramenopiles</taxon>
        <taxon>Oomycota</taxon>
        <taxon>Peronosporomycetes</taxon>
        <taxon>Peronosporales</taxon>
        <taxon>Peronosporaceae</taxon>
        <taxon>Phytophthora</taxon>
    </lineage>
</organism>
<evidence type="ECO:0000256" key="1">
    <source>
        <dbReference type="ARBA" id="ARBA00022614"/>
    </source>
</evidence>
<accession>A0A8T1W7W0</accession>
<keyword evidence="1" id="KW-0433">Leucine-rich repeat</keyword>
<reference evidence="5" key="1">
    <citation type="submission" date="2021-02" db="EMBL/GenBank/DDBJ databases">
        <authorList>
            <person name="Palmer J.M."/>
        </authorList>
    </citation>
    <scope>NUCLEOTIDE SEQUENCE</scope>
    <source>
        <strain evidence="5">SCRP734</strain>
    </source>
</reference>
<feature type="region of interest" description="Disordered" evidence="3">
    <location>
        <begin position="277"/>
        <end position="300"/>
    </location>
</feature>
<protein>
    <submittedName>
        <fullName evidence="5">Uncharacterized protein</fullName>
    </submittedName>
</protein>
<name>A0A8T1W7W0_9STRA</name>
<dbReference type="AlphaFoldDB" id="A0A8T1W7W0"/>
<sequence>MENEYLDYFAGLLGPKRDRHFRIVGTSLGALGAVHGLQLLSHLGASIIARQLKARPLDVGSSIESYWRLVIGKSTRATFWSENRWKTWRISGRKAALVSSRRRYKEGSSEYDTRMFVLRKSVEIATQIPNGYLYSTLVARPWINHAKVSLLVANCWSAFIIHQMLLKSGPGHKQVGSATRSRTSVRFSAILVDSMLATATAVILPSAIFMPYALQFDFENLTFPDATLYGDTTFPNLVLENRAFFFMSWANAAMKIVPHLSVFLCLRAIGSMLHSPPDKVTTTKSPLPEPATTRPSKKRSIIASASSRAFRRVQSSAQMVYRVHRVMIPMLLLVTGGIVLGLHLSAQYGSVAGDVAVMENMCLQRMHPWLASNFSCAVVTYNCYKQGVTTPSTEVLAWLERDAVRKIIFMHCSAFTMPPIIREFPSLMGVELWNTTLVEWGEDAAVSAALHPMMFFALFVYVNLTTVPPGILQAPLPEQLTDLEFIHTNLTTIPEDVVEPWNGIKILYIEHSQLNPFPSSLMRLPVLSELSLIDNKVETIPDDAFLNGASSYFYNLALSKNPLRELPPAPSENFDVSYLALEFTQLTNVPAWVNTNVWDTVSLGGSPVCETNASSKLAENVLCGGDAAAWDPLGDERYPTSFVKLFRSLDA</sequence>
<feature type="transmembrane region" description="Helical" evidence="4">
    <location>
        <begin position="190"/>
        <end position="214"/>
    </location>
</feature>
<feature type="transmembrane region" description="Helical" evidence="4">
    <location>
        <begin position="20"/>
        <end position="40"/>
    </location>
</feature>
<keyword evidence="4" id="KW-0472">Membrane</keyword>
<dbReference type="OrthoDB" id="70344at2759"/>
<keyword evidence="2" id="KW-0677">Repeat</keyword>
<dbReference type="GO" id="GO:0005615">
    <property type="term" value="C:extracellular space"/>
    <property type="evidence" value="ECO:0007669"/>
    <property type="project" value="TreeGrafter"/>
</dbReference>
<evidence type="ECO:0000256" key="2">
    <source>
        <dbReference type="ARBA" id="ARBA00022737"/>
    </source>
</evidence>